<evidence type="ECO:0000313" key="2">
    <source>
        <dbReference type="Proteomes" id="UP000093100"/>
    </source>
</evidence>
<comment type="caution">
    <text evidence="1">The sequence shown here is derived from an EMBL/GenBank/DDBJ whole genome shotgun (WGS) entry which is preliminary data.</text>
</comment>
<accession>A0AAX0HAH3</accession>
<dbReference type="EMBL" id="LFLK01000005">
    <property type="protein sequence ID" value="OCR90565.1"/>
    <property type="molecule type" value="Genomic_DNA"/>
</dbReference>
<organism evidence="1 2">
    <name type="scientific">Campylobacter fetus subsp. testudinum</name>
    <dbReference type="NCBI Taxonomy" id="1507806"/>
    <lineage>
        <taxon>Bacteria</taxon>
        <taxon>Pseudomonadati</taxon>
        <taxon>Campylobacterota</taxon>
        <taxon>Epsilonproteobacteria</taxon>
        <taxon>Campylobacterales</taxon>
        <taxon>Campylobacteraceae</taxon>
        <taxon>Campylobacter</taxon>
    </lineage>
</organism>
<protein>
    <submittedName>
        <fullName evidence="1">Uncharacterized protein</fullName>
    </submittedName>
</protein>
<dbReference type="RefSeq" id="WP_065838419.1">
    <property type="nucleotide sequence ID" value="NZ_CP027287.1"/>
</dbReference>
<proteinExistence type="predicted"/>
<reference evidence="1 2" key="1">
    <citation type="journal article" date="2016" name="Genome Biol. Evol.">
        <title>Comparative Genomics of Campylobacter fetus from Reptiles and Mammals Reveals Divergent Evolution in Host-Associated Lineages.</title>
        <authorList>
            <person name="Gilbert M.J."/>
            <person name="Miller W.G."/>
            <person name="Yee E."/>
            <person name="Zomer A.L."/>
            <person name="van der Graaf-van Bloois L."/>
            <person name="Fitzgerald C."/>
            <person name="Forbes K.J."/>
            <person name="Meric G."/>
            <person name="Sheppard S.K."/>
            <person name="Wagenaar J.A."/>
            <person name="Duim B."/>
        </authorList>
    </citation>
    <scope>NUCLEOTIDE SEQUENCE [LARGE SCALE GENOMIC DNA]</scope>
    <source>
        <strain evidence="1 2">12S02225-3</strain>
    </source>
</reference>
<sequence length="134" mass="14936">MSLATDSNEAKIKSDFAELLNAYKISPNDENPQLLKLAYDLYCDFVEVINNANTQKAEISQIVDYTIGENALSKSPKMLQDTKQNLAQLLQSGENGFMDTYSKDPNKSFLAINLTLNRLNIALTKIDSVARQSI</sequence>
<evidence type="ECO:0000313" key="1">
    <source>
        <dbReference type="EMBL" id="OCR90565.1"/>
    </source>
</evidence>
<dbReference type="AlphaFoldDB" id="A0AAX0HAH3"/>
<name>A0AAX0HAH3_CAMFE</name>
<dbReference type="Proteomes" id="UP000093100">
    <property type="component" value="Unassembled WGS sequence"/>
</dbReference>
<gene>
    <name evidence="1" type="ORF">CFT12S02225_05885</name>
</gene>